<dbReference type="CDD" id="cd00075">
    <property type="entry name" value="HATPase"/>
    <property type="match status" value="1"/>
</dbReference>
<evidence type="ECO:0000256" key="10">
    <source>
        <dbReference type="ARBA" id="ARBA00022840"/>
    </source>
</evidence>
<feature type="transmembrane region" description="Helical" evidence="14">
    <location>
        <begin position="167"/>
        <end position="188"/>
    </location>
</feature>
<dbReference type="Pfam" id="PF00672">
    <property type="entry name" value="HAMP"/>
    <property type="match status" value="1"/>
</dbReference>
<dbReference type="Gene3D" id="6.10.340.10">
    <property type="match status" value="1"/>
</dbReference>
<feature type="transmembrane region" description="Helical" evidence="14">
    <location>
        <begin position="7"/>
        <end position="27"/>
    </location>
</feature>
<name>A0A4Z0R7I9_9FIRM</name>
<evidence type="ECO:0000256" key="12">
    <source>
        <dbReference type="ARBA" id="ARBA00023012"/>
    </source>
</evidence>
<evidence type="ECO:0000256" key="8">
    <source>
        <dbReference type="ARBA" id="ARBA00022741"/>
    </source>
</evidence>
<evidence type="ECO:0000256" key="9">
    <source>
        <dbReference type="ARBA" id="ARBA00022777"/>
    </source>
</evidence>
<sequence length="476" mass="54727">MKFWQKAFLCIIIVFLIGFDVATYLLVQKSYTLNTGNVYATAQNERYIIQKSLYDRISDISDLYTELNPDNLKMYINPYGDYYKNQNIYMELYRDDTLVYSNFNQASDERPELNIDPDEKSTVARVIDNVSYLFVTGYLDEPYSNLKFVYIKDIQDLTDYKHEMIRYAVMISIIVSLFLSVLIIGMLLKLTRPIRKLNKTAEEIANGHYQKRVEVKSRDEIGEFAHNFNAMADSVEVHIQKLFDLTEERQRFINNLAHEMRTPITAIMGYGEFLKCANCSPEESVKALDYIIQQSERMKNMTAKLMDLACLNNGNIKFETVNFQEILENIEQTLSQNIEKKKIHIKKDLQRTELQGDKDLLESLILNIMENAVRALPVGGEIEVKTYGDENELILSIADNGIGMKEGELGKVLEPFYRVDKSRSRVNGGAGLGLALSKQICDLHHAEMNMSSKPEMGTKVEIKFTTLLQSDDNSEI</sequence>
<dbReference type="OrthoDB" id="9786919at2"/>
<dbReference type="SMART" id="SM00388">
    <property type="entry name" value="HisKA"/>
    <property type="match status" value="1"/>
</dbReference>
<dbReference type="Gene3D" id="1.10.287.130">
    <property type="match status" value="1"/>
</dbReference>
<protein>
    <recommendedName>
        <fullName evidence="3">histidine kinase</fullName>
        <ecNumber evidence="3">2.7.13.3</ecNumber>
    </recommendedName>
</protein>
<evidence type="ECO:0000256" key="5">
    <source>
        <dbReference type="ARBA" id="ARBA00022553"/>
    </source>
</evidence>
<feature type="domain" description="Histidine kinase" evidence="15">
    <location>
        <begin position="255"/>
        <end position="468"/>
    </location>
</feature>
<dbReference type="InterPro" id="IPR003594">
    <property type="entry name" value="HATPase_dom"/>
</dbReference>
<dbReference type="Pfam" id="PF00512">
    <property type="entry name" value="HisKA"/>
    <property type="match status" value="1"/>
</dbReference>
<comment type="catalytic activity">
    <reaction evidence="1">
        <text>ATP + protein L-histidine = ADP + protein N-phospho-L-histidine.</text>
        <dbReference type="EC" id="2.7.13.3"/>
    </reaction>
</comment>
<evidence type="ECO:0000259" key="15">
    <source>
        <dbReference type="PROSITE" id="PS50109"/>
    </source>
</evidence>
<evidence type="ECO:0000256" key="11">
    <source>
        <dbReference type="ARBA" id="ARBA00022989"/>
    </source>
</evidence>
<keyword evidence="4" id="KW-1003">Cell membrane</keyword>
<dbReference type="PRINTS" id="PR00344">
    <property type="entry name" value="BCTRLSENSOR"/>
</dbReference>
<dbReference type="Proteomes" id="UP000298460">
    <property type="component" value="Unassembled WGS sequence"/>
</dbReference>
<dbReference type="InterPro" id="IPR005467">
    <property type="entry name" value="His_kinase_dom"/>
</dbReference>
<dbReference type="PROSITE" id="PS50109">
    <property type="entry name" value="HIS_KIN"/>
    <property type="match status" value="1"/>
</dbReference>
<dbReference type="FunFam" id="1.10.287.130:FF:000001">
    <property type="entry name" value="Two-component sensor histidine kinase"/>
    <property type="match status" value="1"/>
</dbReference>
<feature type="domain" description="HAMP" evidence="16">
    <location>
        <begin position="188"/>
        <end position="240"/>
    </location>
</feature>
<evidence type="ECO:0000256" key="13">
    <source>
        <dbReference type="ARBA" id="ARBA00023136"/>
    </source>
</evidence>
<dbReference type="EMBL" id="SPQQ01000002">
    <property type="protein sequence ID" value="TGE39151.1"/>
    <property type="molecule type" value="Genomic_DNA"/>
</dbReference>
<dbReference type="EC" id="2.7.13.3" evidence="3"/>
<dbReference type="InterPro" id="IPR036097">
    <property type="entry name" value="HisK_dim/P_sf"/>
</dbReference>
<dbReference type="GO" id="GO:0005524">
    <property type="term" value="F:ATP binding"/>
    <property type="evidence" value="ECO:0007669"/>
    <property type="project" value="UniProtKB-KW"/>
</dbReference>
<evidence type="ECO:0000256" key="4">
    <source>
        <dbReference type="ARBA" id="ARBA00022475"/>
    </source>
</evidence>
<dbReference type="SMART" id="SM00387">
    <property type="entry name" value="HATPase_c"/>
    <property type="match status" value="1"/>
</dbReference>
<evidence type="ECO:0000256" key="2">
    <source>
        <dbReference type="ARBA" id="ARBA00004651"/>
    </source>
</evidence>
<dbReference type="AlphaFoldDB" id="A0A4Z0R7I9"/>
<dbReference type="Gene3D" id="3.30.565.10">
    <property type="entry name" value="Histidine kinase-like ATPase, C-terminal domain"/>
    <property type="match status" value="1"/>
</dbReference>
<evidence type="ECO:0000256" key="1">
    <source>
        <dbReference type="ARBA" id="ARBA00000085"/>
    </source>
</evidence>
<keyword evidence="12" id="KW-0902">Two-component regulatory system</keyword>
<dbReference type="CDD" id="cd06225">
    <property type="entry name" value="HAMP"/>
    <property type="match status" value="1"/>
</dbReference>
<dbReference type="SUPFAM" id="SSF158472">
    <property type="entry name" value="HAMP domain-like"/>
    <property type="match status" value="1"/>
</dbReference>
<evidence type="ECO:0000256" key="6">
    <source>
        <dbReference type="ARBA" id="ARBA00022679"/>
    </source>
</evidence>
<dbReference type="InterPro" id="IPR003660">
    <property type="entry name" value="HAMP_dom"/>
</dbReference>
<evidence type="ECO:0000313" key="17">
    <source>
        <dbReference type="EMBL" id="TGE39151.1"/>
    </source>
</evidence>
<keyword evidence="11 14" id="KW-1133">Transmembrane helix</keyword>
<dbReference type="GO" id="GO:0000155">
    <property type="term" value="F:phosphorelay sensor kinase activity"/>
    <property type="evidence" value="ECO:0007669"/>
    <property type="project" value="InterPro"/>
</dbReference>
<dbReference type="PANTHER" id="PTHR45528">
    <property type="entry name" value="SENSOR HISTIDINE KINASE CPXA"/>
    <property type="match status" value="1"/>
</dbReference>
<dbReference type="CDD" id="cd00082">
    <property type="entry name" value="HisKA"/>
    <property type="match status" value="1"/>
</dbReference>
<accession>A0A4Z0R7I9</accession>
<dbReference type="PANTHER" id="PTHR45528:SF1">
    <property type="entry name" value="SENSOR HISTIDINE KINASE CPXA"/>
    <property type="match status" value="1"/>
</dbReference>
<organism evidence="17 18">
    <name type="scientific">Desulfosporosinus fructosivorans</name>
    <dbReference type="NCBI Taxonomy" id="2018669"/>
    <lineage>
        <taxon>Bacteria</taxon>
        <taxon>Bacillati</taxon>
        <taxon>Bacillota</taxon>
        <taxon>Clostridia</taxon>
        <taxon>Eubacteriales</taxon>
        <taxon>Desulfitobacteriaceae</taxon>
        <taxon>Desulfosporosinus</taxon>
    </lineage>
</organism>
<dbReference type="SMART" id="SM00304">
    <property type="entry name" value="HAMP"/>
    <property type="match status" value="1"/>
</dbReference>
<evidence type="ECO:0000259" key="16">
    <source>
        <dbReference type="PROSITE" id="PS50885"/>
    </source>
</evidence>
<evidence type="ECO:0000313" key="18">
    <source>
        <dbReference type="Proteomes" id="UP000298460"/>
    </source>
</evidence>
<keyword evidence="7 14" id="KW-0812">Transmembrane</keyword>
<dbReference type="RefSeq" id="WP_135545644.1">
    <property type="nucleotide sequence ID" value="NZ_SPQQ01000002.1"/>
</dbReference>
<dbReference type="InterPro" id="IPR003661">
    <property type="entry name" value="HisK_dim/P_dom"/>
</dbReference>
<dbReference type="GO" id="GO:0005886">
    <property type="term" value="C:plasma membrane"/>
    <property type="evidence" value="ECO:0007669"/>
    <property type="project" value="UniProtKB-SubCell"/>
</dbReference>
<dbReference type="InterPro" id="IPR004358">
    <property type="entry name" value="Sig_transdc_His_kin-like_C"/>
</dbReference>
<dbReference type="Pfam" id="PF02518">
    <property type="entry name" value="HATPase_c"/>
    <property type="match status" value="1"/>
</dbReference>
<proteinExistence type="predicted"/>
<comment type="caution">
    <text evidence="17">The sequence shown here is derived from an EMBL/GenBank/DDBJ whole genome shotgun (WGS) entry which is preliminary data.</text>
</comment>
<reference evidence="17 18" key="1">
    <citation type="submission" date="2019-03" db="EMBL/GenBank/DDBJ databases">
        <title>Draft Genome Sequence of Desulfosporosinus fructosivorans Strain 63.6F, Isolated from Marine Sediment in the Baltic Sea.</title>
        <authorList>
            <person name="Hausmann B."/>
            <person name="Vandieken V."/>
            <person name="Pjevac P."/>
            <person name="Schreck K."/>
            <person name="Herbold C.W."/>
            <person name="Loy A."/>
        </authorList>
    </citation>
    <scope>NUCLEOTIDE SEQUENCE [LARGE SCALE GENOMIC DNA]</scope>
    <source>
        <strain evidence="17 18">63.6F</strain>
    </source>
</reference>
<keyword evidence="9 17" id="KW-0418">Kinase</keyword>
<keyword evidence="8" id="KW-0547">Nucleotide-binding</keyword>
<keyword evidence="10" id="KW-0067">ATP-binding</keyword>
<comment type="subcellular location">
    <subcellularLocation>
        <location evidence="2">Cell membrane</location>
        <topology evidence="2">Multi-pass membrane protein</topology>
    </subcellularLocation>
</comment>
<evidence type="ECO:0000256" key="3">
    <source>
        <dbReference type="ARBA" id="ARBA00012438"/>
    </source>
</evidence>
<dbReference type="PROSITE" id="PS50885">
    <property type="entry name" value="HAMP"/>
    <property type="match status" value="1"/>
</dbReference>
<keyword evidence="18" id="KW-1185">Reference proteome</keyword>
<evidence type="ECO:0000256" key="7">
    <source>
        <dbReference type="ARBA" id="ARBA00022692"/>
    </source>
</evidence>
<dbReference type="SUPFAM" id="SSF55874">
    <property type="entry name" value="ATPase domain of HSP90 chaperone/DNA topoisomerase II/histidine kinase"/>
    <property type="match status" value="1"/>
</dbReference>
<keyword evidence="13 14" id="KW-0472">Membrane</keyword>
<evidence type="ECO:0000256" key="14">
    <source>
        <dbReference type="SAM" id="Phobius"/>
    </source>
</evidence>
<dbReference type="InterPro" id="IPR036890">
    <property type="entry name" value="HATPase_C_sf"/>
</dbReference>
<keyword evidence="5" id="KW-0597">Phosphoprotein</keyword>
<dbReference type="InterPro" id="IPR050398">
    <property type="entry name" value="HssS/ArlS-like"/>
</dbReference>
<dbReference type="FunFam" id="3.30.565.10:FF:000006">
    <property type="entry name" value="Sensor histidine kinase WalK"/>
    <property type="match status" value="1"/>
</dbReference>
<keyword evidence="6" id="KW-0808">Transferase</keyword>
<gene>
    <name evidence="17" type="ORF">E4K67_06725</name>
</gene>
<dbReference type="SUPFAM" id="SSF47384">
    <property type="entry name" value="Homodimeric domain of signal transducing histidine kinase"/>
    <property type="match status" value="1"/>
</dbReference>